<comment type="similarity">
    <text evidence="1 3">Belongs to the short-chain dehydrogenases/reductases (SDR) family.</text>
</comment>
<reference evidence="5 6" key="1">
    <citation type="submission" date="2016-05" db="EMBL/GenBank/DDBJ databases">
        <title>A degradative enzymes factory behind the ericoid mycorrhizal symbiosis.</title>
        <authorList>
            <consortium name="DOE Joint Genome Institute"/>
            <person name="Martino E."/>
            <person name="Morin E."/>
            <person name="Grelet G."/>
            <person name="Kuo A."/>
            <person name="Kohler A."/>
            <person name="Daghino S."/>
            <person name="Barry K."/>
            <person name="Choi C."/>
            <person name="Cichocki N."/>
            <person name="Clum A."/>
            <person name="Copeland A."/>
            <person name="Hainaut M."/>
            <person name="Haridas S."/>
            <person name="Labutti K."/>
            <person name="Lindquist E."/>
            <person name="Lipzen A."/>
            <person name="Khouja H.-R."/>
            <person name="Murat C."/>
            <person name="Ohm R."/>
            <person name="Olson A."/>
            <person name="Spatafora J."/>
            <person name="Veneault-Fourrey C."/>
            <person name="Henrissat B."/>
            <person name="Grigoriev I."/>
            <person name="Martin F."/>
            <person name="Perotto S."/>
        </authorList>
    </citation>
    <scope>NUCLEOTIDE SEQUENCE [LARGE SCALE GENOMIC DNA]</scope>
    <source>
        <strain evidence="5 6">UAMH 7357</strain>
    </source>
</reference>
<dbReference type="PANTHER" id="PTHR43976:SF16">
    <property type="entry name" value="SHORT-CHAIN DEHYDROGENASE_REDUCTASE FAMILY PROTEIN"/>
    <property type="match status" value="1"/>
</dbReference>
<dbReference type="CDD" id="cd05374">
    <property type="entry name" value="17beta-HSD-like_SDR_c"/>
    <property type="match status" value="1"/>
</dbReference>
<gene>
    <name evidence="5" type="ORF">NA56DRAFT_698784</name>
</gene>
<evidence type="ECO:0000256" key="2">
    <source>
        <dbReference type="ARBA" id="ARBA00023002"/>
    </source>
</evidence>
<dbReference type="EMBL" id="KZ613469">
    <property type="protein sequence ID" value="PMD25718.1"/>
    <property type="molecule type" value="Genomic_DNA"/>
</dbReference>
<dbReference type="InterPro" id="IPR051911">
    <property type="entry name" value="SDR_oxidoreductase"/>
</dbReference>
<evidence type="ECO:0000256" key="1">
    <source>
        <dbReference type="ARBA" id="ARBA00006484"/>
    </source>
</evidence>
<dbReference type="SUPFAM" id="SSF51735">
    <property type="entry name" value="NAD(P)-binding Rossmann-fold domains"/>
    <property type="match status" value="1"/>
</dbReference>
<name>A0A2J6QHJ6_9HELO</name>
<dbReference type="Proteomes" id="UP000235672">
    <property type="component" value="Unassembled WGS sequence"/>
</dbReference>
<evidence type="ECO:0000256" key="4">
    <source>
        <dbReference type="SAM" id="MobiDB-lite"/>
    </source>
</evidence>
<keyword evidence="2" id="KW-0560">Oxidoreductase</keyword>
<dbReference type="InterPro" id="IPR036291">
    <property type="entry name" value="NAD(P)-bd_dom_sf"/>
</dbReference>
<evidence type="ECO:0000256" key="3">
    <source>
        <dbReference type="RuleBase" id="RU000363"/>
    </source>
</evidence>
<dbReference type="Pfam" id="PF00106">
    <property type="entry name" value="adh_short"/>
    <property type="match status" value="1"/>
</dbReference>
<sequence length="303" mass="33309">MAPLICMITGCTSGFGEAFVHDALSRGDKVIATGRKSETRLVHLKEAGASILELDVTASPAELDAKVKEAIAIYGHIDVLVNNAGYVQTGLIEATTQEKLMEQLDVNLFGPINMTKALLPHLRERKTGTIIFIGSLFSWYGRPNVGPYAISKHALAGFAETLNLEVSQFGIKVLHFDVGHFRTPVLAQAKSRVALKDIDDYAPMINVIAAISPSMHENQPGDPRLGIARMVDMIKGEGMAEGKEIPWRVPIGTDAVEIIKERCEETLRLIEQWKEFSRSTDFPGPKQGFWAEEEKKKASLAKQ</sequence>
<accession>A0A2J6QHJ6</accession>
<evidence type="ECO:0000313" key="6">
    <source>
        <dbReference type="Proteomes" id="UP000235672"/>
    </source>
</evidence>
<dbReference type="PANTHER" id="PTHR43976">
    <property type="entry name" value="SHORT CHAIN DEHYDROGENASE"/>
    <property type="match status" value="1"/>
</dbReference>
<dbReference type="PRINTS" id="PR00081">
    <property type="entry name" value="GDHRDH"/>
</dbReference>
<evidence type="ECO:0000313" key="5">
    <source>
        <dbReference type="EMBL" id="PMD25718.1"/>
    </source>
</evidence>
<feature type="region of interest" description="Disordered" evidence="4">
    <location>
        <begin position="278"/>
        <end position="303"/>
    </location>
</feature>
<organism evidence="5 6">
    <name type="scientific">Hyaloscypha hepaticicola</name>
    <dbReference type="NCBI Taxonomy" id="2082293"/>
    <lineage>
        <taxon>Eukaryota</taxon>
        <taxon>Fungi</taxon>
        <taxon>Dikarya</taxon>
        <taxon>Ascomycota</taxon>
        <taxon>Pezizomycotina</taxon>
        <taxon>Leotiomycetes</taxon>
        <taxon>Helotiales</taxon>
        <taxon>Hyaloscyphaceae</taxon>
        <taxon>Hyaloscypha</taxon>
    </lineage>
</organism>
<dbReference type="InterPro" id="IPR002347">
    <property type="entry name" value="SDR_fam"/>
</dbReference>
<dbReference type="OrthoDB" id="1274115at2759"/>
<dbReference type="GO" id="GO:0016491">
    <property type="term" value="F:oxidoreductase activity"/>
    <property type="evidence" value="ECO:0007669"/>
    <property type="project" value="UniProtKB-KW"/>
</dbReference>
<dbReference type="PRINTS" id="PR00080">
    <property type="entry name" value="SDRFAMILY"/>
</dbReference>
<keyword evidence="6" id="KW-1185">Reference proteome</keyword>
<dbReference type="Gene3D" id="3.40.50.720">
    <property type="entry name" value="NAD(P)-binding Rossmann-like Domain"/>
    <property type="match status" value="1"/>
</dbReference>
<protein>
    <submittedName>
        <fullName evidence="5">NAD(P)-binding protein</fullName>
    </submittedName>
</protein>
<dbReference type="AlphaFoldDB" id="A0A2J6QHJ6"/>
<proteinExistence type="inferred from homology"/>
<dbReference type="STRING" id="1745343.A0A2J6QHJ6"/>